<evidence type="ECO:0000313" key="3">
    <source>
        <dbReference type="Proteomes" id="UP000682733"/>
    </source>
</evidence>
<dbReference type="Proteomes" id="UP000677228">
    <property type="component" value="Unassembled WGS sequence"/>
</dbReference>
<accession>A0A8S2RKA7</accession>
<proteinExistence type="predicted"/>
<reference evidence="2" key="1">
    <citation type="submission" date="2021-02" db="EMBL/GenBank/DDBJ databases">
        <authorList>
            <person name="Nowell W R."/>
        </authorList>
    </citation>
    <scope>NUCLEOTIDE SEQUENCE</scope>
</reference>
<sequence length="169" mass="19350">LLDVTTQLATNVQAHISNLDKKLERISKRMHQSSGNTVLDRYRTGGDTFPTDIDYNGQNLLDIYARGDHTKYAREILKILFTNAEMSRSILMPNPIFSKPGLDPARMAIFKNAVSAKFQIAPTHWNTFFTDCLHRTLTQLICDVRKKYNRELYQRQIQTTGDQVTTATV</sequence>
<feature type="non-terminal residue" evidence="2">
    <location>
        <position position="169"/>
    </location>
</feature>
<dbReference type="Proteomes" id="UP000682733">
    <property type="component" value="Unassembled WGS sequence"/>
</dbReference>
<dbReference type="EMBL" id="CAJOBA010044972">
    <property type="protein sequence ID" value="CAF4171013.1"/>
    <property type="molecule type" value="Genomic_DNA"/>
</dbReference>
<protein>
    <submittedName>
        <fullName evidence="2">Uncharacterized protein</fullName>
    </submittedName>
</protein>
<dbReference type="EMBL" id="CAJNOK010023323">
    <property type="protein sequence ID" value="CAF1361037.1"/>
    <property type="molecule type" value="Genomic_DNA"/>
</dbReference>
<comment type="caution">
    <text evidence="2">The sequence shown here is derived from an EMBL/GenBank/DDBJ whole genome shotgun (WGS) entry which is preliminary data.</text>
</comment>
<gene>
    <name evidence="1" type="ORF">OVA965_LOCUS31239</name>
    <name evidence="2" type="ORF">TMI583_LOCUS32063</name>
</gene>
<dbReference type="AlphaFoldDB" id="A0A8S2RKA7"/>
<organism evidence="2 3">
    <name type="scientific">Didymodactylos carnosus</name>
    <dbReference type="NCBI Taxonomy" id="1234261"/>
    <lineage>
        <taxon>Eukaryota</taxon>
        <taxon>Metazoa</taxon>
        <taxon>Spiralia</taxon>
        <taxon>Gnathifera</taxon>
        <taxon>Rotifera</taxon>
        <taxon>Eurotatoria</taxon>
        <taxon>Bdelloidea</taxon>
        <taxon>Philodinida</taxon>
        <taxon>Philodinidae</taxon>
        <taxon>Didymodactylos</taxon>
    </lineage>
</organism>
<evidence type="ECO:0000313" key="2">
    <source>
        <dbReference type="EMBL" id="CAF4171013.1"/>
    </source>
</evidence>
<name>A0A8S2RKA7_9BILA</name>
<evidence type="ECO:0000313" key="1">
    <source>
        <dbReference type="EMBL" id="CAF1361037.1"/>
    </source>
</evidence>